<organism evidence="2 3">
    <name type="scientific">Nocardia aurantiaca</name>
    <dbReference type="NCBI Taxonomy" id="2675850"/>
    <lineage>
        <taxon>Bacteria</taxon>
        <taxon>Bacillati</taxon>
        <taxon>Actinomycetota</taxon>
        <taxon>Actinomycetes</taxon>
        <taxon>Mycobacteriales</taxon>
        <taxon>Nocardiaceae</taxon>
        <taxon>Nocardia</taxon>
    </lineage>
</organism>
<dbReference type="EMBL" id="WMBB01000013">
    <property type="protein sequence ID" value="MTE16160.1"/>
    <property type="molecule type" value="Genomic_DNA"/>
</dbReference>
<protein>
    <submittedName>
        <fullName evidence="2">Uncharacterized protein</fullName>
    </submittedName>
</protein>
<keyword evidence="1" id="KW-1133">Transmembrane helix</keyword>
<sequence length="64" mass="6461">MARVFAAVAVAQASGRQRALEKIAVLGAAGVHRGVGMGLLIIAAAGRDLEVVTDRFVDAATCAP</sequence>
<evidence type="ECO:0000313" key="3">
    <source>
        <dbReference type="Proteomes" id="UP000432464"/>
    </source>
</evidence>
<evidence type="ECO:0000313" key="2">
    <source>
        <dbReference type="EMBL" id="MTE16160.1"/>
    </source>
</evidence>
<keyword evidence="1" id="KW-0812">Transmembrane</keyword>
<proteinExistence type="predicted"/>
<name>A0A6I3L5A7_9NOCA</name>
<gene>
    <name evidence="2" type="ORF">GLP40_25745</name>
</gene>
<keyword evidence="3" id="KW-1185">Reference proteome</keyword>
<dbReference type="AlphaFoldDB" id="A0A6I3L5A7"/>
<dbReference type="RefSeq" id="WP_154790598.1">
    <property type="nucleotide sequence ID" value="NZ_WMBB01000013.1"/>
</dbReference>
<reference evidence="2 3" key="1">
    <citation type="submission" date="2019-11" db="EMBL/GenBank/DDBJ databases">
        <title>Nocardia sp. nov. CT2-14 isolated from soil.</title>
        <authorList>
            <person name="Kanchanasin P."/>
            <person name="Tanasupawat S."/>
            <person name="Yuki M."/>
            <person name="Kudo T."/>
        </authorList>
    </citation>
    <scope>NUCLEOTIDE SEQUENCE [LARGE SCALE GENOMIC DNA]</scope>
    <source>
        <strain evidence="2 3">CT2-14</strain>
    </source>
</reference>
<feature type="transmembrane region" description="Helical" evidence="1">
    <location>
        <begin position="25"/>
        <end position="45"/>
    </location>
</feature>
<evidence type="ECO:0000256" key="1">
    <source>
        <dbReference type="SAM" id="Phobius"/>
    </source>
</evidence>
<comment type="caution">
    <text evidence="2">The sequence shown here is derived from an EMBL/GenBank/DDBJ whole genome shotgun (WGS) entry which is preliminary data.</text>
</comment>
<dbReference type="Proteomes" id="UP000432464">
    <property type="component" value="Unassembled WGS sequence"/>
</dbReference>
<accession>A0A6I3L5A7</accession>
<keyword evidence="1" id="KW-0472">Membrane</keyword>